<reference evidence="9" key="1">
    <citation type="submission" date="2020-01" db="EMBL/GenBank/DDBJ databases">
        <authorList>
            <person name="Mishra B."/>
        </authorList>
    </citation>
    <scope>NUCLEOTIDE SEQUENCE [LARGE SCALE GENOMIC DNA]</scope>
</reference>
<dbReference type="PRINTS" id="PR00364">
    <property type="entry name" value="DISEASERSIST"/>
</dbReference>
<dbReference type="CDD" id="cd14798">
    <property type="entry name" value="RX-CC_like"/>
    <property type="match status" value="1"/>
</dbReference>
<protein>
    <recommendedName>
        <fullName evidence="11">NB-ARC domain-containing protein</fullName>
    </recommendedName>
</protein>
<feature type="domain" description="Disease resistance R13L4/SHOC-2-like LRR" evidence="8">
    <location>
        <begin position="447"/>
        <end position="739"/>
    </location>
</feature>
<dbReference type="PANTHER" id="PTHR36766">
    <property type="entry name" value="PLANT BROAD-SPECTRUM MILDEW RESISTANCE PROTEIN RPW8"/>
    <property type="match status" value="1"/>
</dbReference>
<dbReference type="GO" id="GO:0043531">
    <property type="term" value="F:ADP binding"/>
    <property type="evidence" value="ECO:0007669"/>
    <property type="project" value="InterPro"/>
</dbReference>
<dbReference type="SUPFAM" id="SSF52540">
    <property type="entry name" value="P-loop containing nucleoside triphosphate hydrolases"/>
    <property type="match status" value="1"/>
</dbReference>
<sequence length="798" mass="92164">MKLSFAIQKLWDLLSHEYEQFQGVEDQVTDLKRDLSLLKSFLKDADAKKHTSTTVRNCVEEVKEIVYDAEDIVETFLLKDEHRKRNGVYNCIRRLACIFPERRKFALEVGCISKTISKVINDMESFGVQKIIVDGGSIAQAQPIHDREREMRHTFSRDYESDLVGLEENIKKLVGVLVEEDHVQVVSITGMGGLGKTTLARQVFNHDMVKNKFDGLAWVCVSQEFTRKSVWQSILRTLKPSEVEKKIIEMTEETLQGWTVLLTSRNEGVAGHGDTTYHKVKPECLTIQDSWILFRRIAFPRKDASEFKVDEEMEELGMQMINYCGRLPLAVKVLGEPPVAQLWAAEGIPYHDEEDIRDVADSYIEELVRRNMVISERDIKTLRYETCRLHDMMREICLSKAKEENFLQIAGIRSPTTNSQSPYASRRFVSRNPTTLDVEREMTNPKLRSLLIVCDREVRWKLLGLRLTRLQLLRVLDLSGGEFKGRKLPSGIGELIHLRYLSLESVRASHLPASLENLKLLMYLNIDLIGFVFVPNVLMGMQELRYLALPRYMYNTKLELRKLAKLETLKNFSAPECSFSDLTGMAKLGSLHIILEDETSIETLSTSIAGLRRLENLQIDSSGNTKKEEFVLDCIHLKHLDLSIYMPRLPNEQHLPSHLTHISLRECCLQDDPMPILEKLLHLKEVNLRDRSFCGKRMVCSRGGFPRLEKLILDELEEWEEWIIEEGSMPLLGSLEIIYCHQLRDLPDGLRFTSSLKYFCLDHMMDDEWEERTAEGGKDYYKIKHIPCFTLGKILDYI</sequence>
<dbReference type="InterPro" id="IPR027417">
    <property type="entry name" value="P-loop_NTPase"/>
</dbReference>
<dbReference type="GO" id="GO:0005524">
    <property type="term" value="F:ATP binding"/>
    <property type="evidence" value="ECO:0007669"/>
    <property type="project" value="UniProtKB-KW"/>
</dbReference>
<evidence type="ECO:0000259" key="6">
    <source>
        <dbReference type="Pfam" id="PF18052"/>
    </source>
</evidence>
<feature type="domain" description="Disease resistance N-terminal" evidence="6">
    <location>
        <begin position="3"/>
        <end position="86"/>
    </location>
</feature>
<evidence type="ECO:0000259" key="5">
    <source>
        <dbReference type="Pfam" id="PF00931"/>
    </source>
</evidence>
<dbReference type="Pfam" id="PF18052">
    <property type="entry name" value="Rx_N"/>
    <property type="match status" value="1"/>
</dbReference>
<dbReference type="Gene3D" id="3.80.10.10">
    <property type="entry name" value="Ribonuclease Inhibitor"/>
    <property type="match status" value="2"/>
</dbReference>
<keyword evidence="2" id="KW-0547">Nucleotide-binding</keyword>
<proteinExistence type="predicted"/>
<keyword evidence="10" id="KW-1185">Reference proteome</keyword>
<dbReference type="InterPro" id="IPR058922">
    <property type="entry name" value="WHD_DRP"/>
</dbReference>
<keyword evidence="1" id="KW-0677">Repeat</keyword>
<dbReference type="Pfam" id="PF00931">
    <property type="entry name" value="NB-ARC"/>
    <property type="match status" value="2"/>
</dbReference>
<dbReference type="OrthoDB" id="646178at2759"/>
<dbReference type="Pfam" id="PF23559">
    <property type="entry name" value="WHD_DRP"/>
    <property type="match status" value="1"/>
</dbReference>
<dbReference type="Gene3D" id="3.40.50.300">
    <property type="entry name" value="P-loop containing nucleotide triphosphate hydrolases"/>
    <property type="match status" value="1"/>
</dbReference>
<evidence type="ECO:0000256" key="1">
    <source>
        <dbReference type="ARBA" id="ARBA00022737"/>
    </source>
</evidence>
<dbReference type="EMBL" id="CACVBM020001106">
    <property type="protein sequence ID" value="CAA7031249.1"/>
    <property type="molecule type" value="Genomic_DNA"/>
</dbReference>
<dbReference type="Pfam" id="PF23598">
    <property type="entry name" value="LRR_14"/>
    <property type="match status" value="1"/>
</dbReference>
<feature type="domain" description="Disease resistance protein winged helix" evidence="7">
    <location>
        <begin position="340"/>
        <end position="396"/>
    </location>
</feature>
<feature type="domain" description="NB-ARC" evidence="5">
    <location>
        <begin position="167"/>
        <end position="249"/>
    </location>
</feature>
<accession>A0A6D2J155</accession>
<keyword evidence="4" id="KW-0067">ATP-binding</keyword>
<evidence type="ECO:0000259" key="8">
    <source>
        <dbReference type="Pfam" id="PF23598"/>
    </source>
</evidence>
<comment type="caution">
    <text evidence="9">The sequence shown here is derived from an EMBL/GenBank/DDBJ whole genome shotgun (WGS) entry which is preliminary data.</text>
</comment>
<evidence type="ECO:0008006" key="11">
    <source>
        <dbReference type="Google" id="ProtNLM"/>
    </source>
</evidence>
<evidence type="ECO:0000256" key="3">
    <source>
        <dbReference type="ARBA" id="ARBA00022821"/>
    </source>
</evidence>
<dbReference type="InterPro" id="IPR055414">
    <property type="entry name" value="LRR_R13L4/SHOC2-like"/>
</dbReference>
<dbReference type="InterPro" id="IPR038005">
    <property type="entry name" value="RX-like_CC"/>
</dbReference>
<dbReference type="SUPFAM" id="SSF52058">
    <property type="entry name" value="L domain-like"/>
    <property type="match status" value="1"/>
</dbReference>
<dbReference type="Proteomes" id="UP000467841">
    <property type="component" value="Unassembled WGS sequence"/>
</dbReference>
<name>A0A6D2J155_9BRAS</name>
<dbReference type="Gene3D" id="1.20.5.4130">
    <property type="match status" value="1"/>
</dbReference>
<evidence type="ECO:0000256" key="2">
    <source>
        <dbReference type="ARBA" id="ARBA00022741"/>
    </source>
</evidence>
<dbReference type="GO" id="GO:0051707">
    <property type="term" value="P:response to other organism"/>
    <property type="evidence" value="ECO:0007669"/>
    <property type="project" value="UniProtKB-ARBA"/>
</dbReference>
<dbReference type="AlphaFoldDB" id="A0A6D2J155"/>
<dbReference type="PANTHER" id="PTHR36766:SF40">
    <property type="entry name" value="DISEASE RESISTANCE PROTEIN RGA3"/>
    <property type="match status" value="1"/>
</dbReference>
<gene>
    <name evidence="9" type="ORF">MERR_LOCUS18484</name>
</gene>
<keyword evidence="3" id="KW-0611">Plant defense</keyword>
<evidence type="ECO:0000313" key="10">
    <source>
        <dbReference type="Proteomes" id="UP000467841"/>
    </source>
</evidence>
<evidence type="ECO:0000259" key="7">
    <source>
        <dbReference type="Pfam" id="PF23559"/>
    </source>
</evidence>
<feature type="domain" description="NB-ARC" evidence="5">
    <location>
        <begin position="251"/>
        <end position="303"/>
    </location>
</feature>
<evidence type="ECO:0000313" key="9">
    <source>
        <dbReference type="EMBL" id="CAA7031249.1"/>
    </source>
</evidence>
<evidence type="ECO:0000256" key="4">
    <source>
        <dbReference type="ARBA" id="ARBA00022840"/>
    </source>
</evidence>
<dbReference type="GO" id="GO:0006952">
    <property type="term" value="P:defense response"/>
    <property type="evidence" value="ECO:0007669"/>
    <property type="project" value="UniProtKB-KW"/>
</dbReference>
<dbReference type="InterPro" id="IPR032675">
    <property type="entry name" value="LRR_dom_sf"/>
</dbReference>
<dbReference type="InterPro" id="IPR002182">
    <property type="entry name" value="NB-ARC"/>
</dbReference>
<dbReference type="InterPro" id="IPR041118">
    <property type="entry name" value="Rx_N"/>
</dbReference>
<organism evidence="9 10">
    <name type="scientific">Microthlaspi erraticum</name>
    <dbReference type="NCBI Taxonomy" id="1685480"/>
    <lineage>
        <taxon>Eukaryota</taxon>
        <taxon>Viridiplantae</taxon>
        <taxon>Streptophyta</taxon>
        <taxon>Embryophyta</taxon>
        <taxon>Tracheophyta</taxon>
        <taxon>Spermatophyta</taxon>
        <taxon>Magnoliopsida</taxon>
        <taxon>eudicotyledons</taxon>
        <taxon>Gunneridae</taxon>
        <taxon>Pentapetalae</taxon>
        <taxon>rosids</taxon>
        <taxon>malvids</taxon>
        <taxon>Brassicales</taxon>
        <taxon>Brassicaceae</taxon>
        <taxon>Coluteocarpeae</taxon>
        <taxon>Microthlaspi</taxon>
    </lineage>
</organism>